<protein>
    <submittedName>
        <fullName evidence="1">Uncharacterized protein</fullName>
    </submittedName>
</protein>
<name>Q0WMK3_ARATH</name>
<dbReference type="EMBL" id="AK229817">
    <property type="protein sequence ID" value="BAF01648.1"/>
    <property type="molecule type" value="mRNA"/>
</dbReference>
<organism evidence="1">
    <name type="scientific">Arabidopsis thaliana</name>
    <name type="common">Mouse-ear cress</name>
    <dbReference type="NCBI Taxonomy" id="3702"/>
    <lineage>
        <taxon>Eukaryota</taxon>
        <taxon>Viridiplantae</taxon>
        <taxon>Streptophyta</taxon>
        <taxon>Embryophyta</taxon>
        <taxon>Tracheophyta</taxon>
        <taxon>Spermatophyta</taxon>
        <taxon>Magnoliopsida</taxon>
        <taxon>eudicotyledons</taxon>
        <taxon>Gunneridae</taxon>
        <taxon>Pentapetalae</taxon>
        <taxon>rosids</taxon>
        <taxon>malvids</taxon>
        <taxon>Brassicales</taxon>
        <taxon>Brassicaceae</taxon>
        <taxon>Camelineae</taxon>
        <taxon>Arabidopsis</taxon>
    </lineage>
</organism>
<evidence type="ECO:0000313" key="1">
    <source>
        <dbReference type="EMBL" id="BAF01648.1"/>
    </source>
</evidence>
<sequence>MNCNFWLRNKGVWSLFLNKFAVSVDRTRDLQMNGYWCQRRC</sequence>
<proteinExistence type="evidence at transcript level"/>
<dbReference type="AlphaFoldDB" id="Q0WMK3"/>
<accession>Q0WMK3</accession>
<reference evidence="1" key="1">
    <citation type="submission" date="2006-07" db="EMBL/GenBank/DDBJ databases">
        <title>Large-scale analysis of RIKEN Arabidopsis full-length (RAFL) cDNAs.</title>
        <authorList>
            <person name="Totoki Y."/>
            <person name="Seki M."/>
            <person name="Ishida J."/>
            <person name="Nakajima M."/>
            <person name="Enju A."/>
            <person name="Morosawa T."/>
            <person name="Kamiya A."/>
            <person name="Narusaka M."/>
            <person name="Shin-i T."/>
            <person name="Nakagawa M."/>
            <person name="Sakamoto N."/>
            <person name="Oishi K."/>
            <person name="Kohara Y."/>
            <person name="Kobayashi M."/>
            <person name="Toyoda A."/>
            <person name="Sakaki Y."/>
            <person name="Sakurai T."/>
            <person name="Iida K."/>
            <person name="Akiyama K."/>
            <person name="Satou M."/>
            <person name="Toyoda T."/>
            <person name="Konagaya A."/>
            <person name="Carninci P."/>
            <person name="Kawai J."/>
            <person name="Hayashizaki Y."/>
            <person name="Shinozaki K."/>
        </authorList>
    </citation>
    <scope>NUCLEOTIDE SEQUENCE</scope>
</reference>